<protein>
    <submittedName>
        <fullName evidence="1">Uncharacterized protein</fullName>
    </submittedName>
</protein>
<evidence type="ECO:0000313" key="1">
    <source>
        <dbReference type="EMBL" id="SSZ30090.1"/>
    </source>
</evidence>
<dbReference type="EMBL" id="UFSP01000003">
    <property type="protein sequence ID" value="SSZ30090.1"/>
    <property type="molecule type" value="Genomic_DNA"/>
</dbReference>
<sequence length="97" mass="11178">MNVIVDERNASLLTDLVNELLETTPILNDYYERETIEKVVQHCYRLCKTHALYQTIDIGLLALLSLAYGTVIDRLDPEKKINQILQSDITEQKNDTL</sequence>
<accession>A0A336N8A5</accession>
<organism evidence="1 2">
    <name type="scientific">Aggregatibacter aphrophilus</name>
    <name type="common">Haemophilus aphrophilus</name>
    <dbReference type="NCBI Taxonomy" id="732"/>
    <lineage>
        <taxon>Bacteria</taxon>
        <taxon>Pseudomonadati</taxon>
        <taxon>Pseudomonadota</taxon>
        <taxon>Gammaproteobacteria</taxon>
        <taxon>Pasteurellales</taxon>
        <taxon>Pasteurellaceae</taxon>
        <taxon>Aggregatibacter</taxon>
    </lineage>
</organism>
<dbReference type="AlphaFoldDB" id="A0A336N8A5"/>
<gene>
    <name evidence="1" type="ORF">NCTC5908_01909</name>
</gene>
<reference evidence="1 2" key="1">
    <citation type="submission" date="2018-06" db="EMBL/GenBank/DDBJ databases">
        <authorList>
            <consortium name="Pathogen Informatics"/>
            <person name="Doyle S."/>
        </authorList>
    </citation>
    <scope>NUCLEOTIDE SEQUENCE [LARGE SCALE GENOMIC DNA]</scope>
    <source>
        <strain evidence="1 2">NCTC5908</strain>
    </source>
</reference>
<evidence type="ECO:0000313" key="2">
    <source>
        <dbReference type="Proteomes" id="UP000253728"/>
    </source>
</evidence>
<name>A0A336N8A5_AGGAP</name>
<proteinExistence type="predicted"/>
<dbReference type="Proteomes" id="UP000253728">
    <property type="component" value="Unassembled WGS sequence"/>
</dbReference>